<gene>
    <name evidence="1" type="ORF">CWI78_03020</name>
</gene>
<keyword evidence="2" id="KW-1185">Reference proteome</keyword>
<dbReference type="SUPFAM" id="SSF48150">
    <property type="entry name" value="DNA-glycosylase"/>
    <property type="match status" value="1"/>
</dbReference>
<dbReference type="InterPro" id="IPR052891">
    <property type="entry name" value="DNA-3mA_glycosylase"/>
</dbReference>
<dbReference type="InterPro" id="IPR011257">
    <property type="entry name" value="DNA_glycosylase"/>
</dbReference>
<dbReference type="InterPro" id="IPR005019">
    <property type="entry name" value="Adenine_glyco"/>
</dbReference>
<dbReference type="Gene3D" id="1.10.340.30">
    <property type="entry name" value="Hypothetical protein, domain 2"/>
    <property type="match status" value="1"/>
</dbReference>
<proteinExistence type="predicted"/>
<dbReference type="Pfam" id="PF03352">
    <property type="entry name" value="Adenine_glyco"/>
    <property type="match status" value="1"/>
</dbReference>
<dbReference type="GO" id="GO:0008725">
    <property type="term" value="F:DNA-3-methyladenine glycosylase activity"/>
    <property type="evidence" value="ECO:0007669"/>
    <property type="project" value="InterPro"/>
</dbReference>
<dbReference type="OrthoDB" id="9795156at2"/>
<name>A0A432Z6A5_9GAMM</name>
<dbReference type="Proteomes" id="UP000288058">
    <property type="component" value="Unassembled WGS sequence"/>
</dbReference>
<dbReference type="EMBL" id="PIQC01000001">
    <property type="protein sequence ID" value="RUO73421.1"/>
    <property type="molecule type" value="Genomic_DNA"/>
</dbReference>
<comment type="caution">
    <text evidence="1">The sequence shown here is derived from an EMBL/GenBank/DDBJ whole genome shotgun (WGS) entry which is preliminary data.</text>
</comment>
<dbReference type="GO" id="GO:0006284">
    <property type="term" value="P:base-excision repair"/>
    <property type="evidence" value="ECO:0007669"/>
    <property type="project" value="InterPro"/>
</dbReference>
<protein>
    <submittedName>
        <fullName evidence="1">3-methyladenine DNA glycosylase</fullName>
    </submittedName>
</protein>
<dbReference type="PANTHER" id="PTHR30037:SF3">
    <property type="entry name" value="BLR0857 PROTEIN"/>
    <property type="match status" value="1"/>
</dbReference>
<dbReference type="RefSeq" id="WP_126780112.1">
    <property type="nucleotide sequence ID" value="NZ_PIQC01000001.1"/>
</dbReference>
<organism evidence="1 2">
    <name type="scientific">Idiomarina ramblicola</name>
    <dbReference type="NCBI Taxonomy" id="263724"/>
    <lineage>
        <taxon>Bacteria</taxon>
        <taxon>Pseudomonadati</taxon>
        <taxon>Pseudomonadota</taxon>
        <taxon>Gammaproteobacteria</taxon>
        <taxon>Alteromonadales</taxon>
        <taxon>Idiomarinaceae</taxon>
        <taxon>Idiomarina</taxon>
    </lineage>
</organism>
<dbReference type="AlphaFoldDB" id="A0A432Z6A5"/>
<accession>A0A432Z6A5</accession>
<reference evidence="2" key="1">
    <citation type="journal article" date="2018" name="Front. Microbiol.">
        <title>Genome-Based Analysis Reveals the Taxonomy and Diversity of the Family Idiomarinaceae.</title>
        <authorList>
            <person name="Liu Y."/>
            <person name="Lai Q."/>
            <person name="Shao Z."/>
        </authorList>
    </citation>
    <scope>NUCLEOTIDE SEQUENCE [LARGE SCALE GENOMIC DNA]</scope>
    <source>
        <strain evidence="2">R22</strain>
    </source>
</reference>
<dbReference type="PANTHER" id="PTHR30037">
    <property type="entry name" value="DNA-3-METHYLADENINE GLYCOSYLASE 1"/>
    <property type="match status" value="1"/>
</dbReference>
<evidence type="ECO:0000313" key="1">
    <source>
        <dbReference type="EMBL" id="RUO73421.1"/>
    </source>
</evidence>
<sequence>MTDITTDFSRFYDRACQRKGGESAMLARLPKVSSVSQLEQLEDQDVLATITRCIFRAGFVWRIIEAKWPGFEEAFKGFVPLYWQQVPPEVLEELSKDERIVRNQQKINTVPANARMIVEVSEEYGSFGQFLAQWPSSRQAELLHYLKKNGSRLGGVTPQYVLRELGWDSFIMSNDVVTALTNYKLIDASPTSQKGLKQAQSAFNHWHEQTQLPYSHLSRILSYSVGD</sequence>
<evidence type="ECO:0000313" key="2">
    <source>
        <dbReference type="Proteomes" id="UP000288058"/>
    </source>
</evidence>